<feature type="transmembrane region" description="Helical" evidence="1">
    <location>
        <begin position="12"/>
        <end position="30"/>
    </location>
</feature>
<keyword evidence="1" id="KW-0472">Membrane</keyword>
<keyword evidence="1" id="KW-0812">Transmembrane</keyword>
<sequence>MMDFLNWFADHWILTLFSCYLLFAGLEELIRAWRGGP</sequence>
<evidence type="ECO:0000313" key="2">
    <source>
        <dbReference type="EMBL" id="QAX98668.1"/>
    </source>
</evidence>
<evidence type="ECO:0000256" key="1">
    <source>
        <dbReference type="SAM" id="Phobius"/>
    </source>
</evidence>
<accession>A0A411BAP6</accession>
<reference evidence="2 3" key="1">
    <citation type="submission" date="2018-08" db="EMBL/GenBank/DDBJ databases">
        <title>Segz_1, Complete genome sequences of 3 novel enterobacteria, Pakpunavirus like phages.</title>
        <authorList>
            <person name="Yuan S."/>
            <person name="Ma Y."/>
            <person name="Liu Q."/>
        </authorList>
    </citation>
    <scope>NUCLEOTIDE SEQUENCE [LARGE SCALE GENOMIC DNA]</scope>
</reference>
<proteinExistence type="predicted"/>
<keyword evidence="1" id="KW-1133">Transmembrane helix</keyword>
<protein>
    <submittedName>
        <fullName evidence="2">Uncharacterized protein</fullName>
    </submittedName>
</protein>
<evidence type="ECO:0000313" key="3">
    <source>
        <dbReference type="Proteomes" id="UP000289360"/>
    </source>
</evidence>
<gene>
    <name evidence="2" type="ORF">Segz_18</name>
</gene>
<keyword evidence="3" id="KW-1185">Reference proteome</keyword>
<organism evidence="2 3">
    <name type="scientific">Salmonella phage Segz_1</name>
    <dbReference type="NCBI Taxonomy" id="2419756"/>
    <lineage>
        <taxon>Viruses</taxon>
        <taxon>Duplodnaviria</taxon>
        <taxon>Heunggongvirae</taxon>
        <taxon>Uroviricota</taxon>
        <taxon>Caudoviricetes</taxon>
        <taxon>Segzyvirus</taxon>
        <taxon>Segzyvirus segz1</taxon>
    </lineage>
</organism>
<dbReference type="EMBL" id="MH791402">
    <property type="protein sequence ID" value="QAX98668.1"/>
    <property type="molecule type" value="Genomic_DNA"/>
</dbReference>
<name>A0A411BAP6_9CAUD</name>
<dbReference type="Proteomes" id="UP000289360">
    <property type="component" value="Segment"/>
</dbReference>